<dbReference type="PANTHER" id="PTHR16515:SF49">
    <property type="entry name" value="GASTRULA ZINC FINGER PROTEIN XLCGF49.1-LIKE-RELATED"/>
    <property type="match status" value="1"/>
</dbReference>
<gene>
    <name evidence="10" type="ORF">BDEG_25519</name>
</gene>
<keyword evidence="3" id="KW-0677">Repeat</keyword>
<dbReference type="Proteomes" id="UP000077115">
    <property type="component" value="Unassembled WGS sequence"/>
</dbReference>
<dbReference type="FunFam" id="3.30.160.60:FF:002343">
    <property type="entry name" value="Zinc finger protein 33A"/>
    <property type="match status" value="1"/>
</dbReference>
<keyword evidence="2" id="KW-0479">Metal-binding</keyword>
<evidence type="ECO:0000256" key="7">
    <source>
        <dbReference type="PROSITE-ProRule" id="PRU00042"/>
    </source>
</evidence>
<dbReference type="GO" id="GO:0010468">
    <property type="term" value="P:regulation of gene expression"/>
    <property type="evidence" value="ECO:0007669"/>
    <property type="project" value="TreeGrafter"/>
</dbReference>
<feature type="region of interest" description="Disordered" evidence="8">
    <location>
        <begin position="338"/>
        <end position="357"/>
    </location>
</feature>
<dbReference type="SMART" id="SM00355">
    <property type="entry name" value="ZnF_C2H2"/>
    <property type="match status" value="3"/>
</dbReference>
<protein>
    <recommendedName>
        <fullName evidence="9">C2H2-type domain-containing protein</fullName>
    </recommendedName>
</protein>
<accession>A0A177WPF9</accession>
<evidence type="ECO:0000256" key="1">
    <source>
        <dbReference type="ARBA" id="ARBA00004123"/>
    </source>
</evidence>
<evidence type="ECO:0000256" key="3">
    <source>
        <dbReference type="ARBA" id="ARBA00022737"/>
    </source>
</evidence>
<keyword evidence="4 7" id="KW-0863">Zinc-finger</keyword>
<dbReference type="GO" id="GO:0008270">
    <property type="term" value="F:zinc ion binding"/>
    <property type="evidence" value="ECO:0007669"/>
    <property type="project" value="UniProtKB-KW"/>
</dbReference>
<dbReference type="eggNOG" id="KOG1721">
    <property type="taxonomic scope" value="Eukaryota"/>
</dbReference>
<dbReference type="Pfam" id="PF00096">
    <property type="entry name" value="zf-C2H2"/>
    <property type="match status" value="1"/>
</dbReference>
<dbReference type="OrthoDB" id="8117402at2759"/>
<evidence type="ECO:0000256" key="4">
    <source>
        <dbReference type="ARBA" id="ARBA00022771"/>
    </source>
</evidence>
<organism evidence="10 11">
    <name type="scientific">Batrachochytrium dendrobatidis (strain JEL423)</name>
    <dbReference type="NCBI Taxonomy" id="403673"/>
    <lineage>
        <taxon>Eukaryota</taxon>
        <taxon>Fungi</taxon>
        <taxon>Fungi incertae sedis</taxon>
        <taxon>Chytridiomycota</taxon>
        <taxon>Chytridiomycota incertae sedis</taxon>
        <taxon>Chytridiomycetes</taxon>
        <taxon>Rhizophydiales</taxon>
        <taxon>Rhizophydiales incertae sedis</taxon>
        <taxon>Batrachochytrium</taxon>
    </lineage>
</organism>
<evidence type="ECO:0000313" key="11">
    <source>
        <dbReference type="Proteomes" id="UP000077115"/>
    </source>
</evidence>
<keyword evidence="5" id="KW-0862">Zinc</keyword>
<evidence type="ECO:0000256" key="2">
    <source>
        <dbReference type="ARBA" id="ARBA00022723"/>
    </source>
</evidence>
<dbReference type="STRING" id="403673.A0A177WPF9"/>
<reference evidence="10 11" key="1">
    <citation type="submission" date="2006-10" db="EMBL/GenBank/DDBJ databases">
        <title>The Genome Sequence of Batrachochytrium dendrobatidis JEL423.</title>
        <authorList>
            <consortium name="The Broad Institute Genome Sequencing Platform"/>
            <person name="Birren B."/>
            <person name="Lander E."/>
            <person name="Galagan J."/>
            <person name="Cuomo C."/>
            <person name="Devon K."/>
            <person name="Jaffe D."/>
            <person name="Butler J."/>
            <person name="Alvarez P."/>
            <person name="Gnerre S."/>
            <person name="Grabherr M."/>
            <person name="Kleber M."/>
            <person name="Mauceli E."/>
            <person name="Brockman W."/>
            <person name="Young S."/>
            <person name="LaButti K."/>
            <person name="Sykes S."/>
            <person name="DeCaprio D."/>
            <person name="Crawford M."/>
            <person name="Koehrsen M."/>
            <person name="Engels R."/>
            <person name="Montgomery P."/>
            <person name="Pearson M."/>
            <person name="Howarth C."/>
            <person name="Larson L."/>
            <person name="White J."/>
            <person name="O'Leary S."/>
            <person name="Kodira C."/>
            <person name="Zeng Q."/>
            <person name="Yandava C."/>
            <person name="Alvarado L."/>
            <person name="Longcore J."/>
            <person name="James T."/>
        </authorList>
    </citation>
    <scope>NUCLEOTIDE SEQUENCE [LARGE SCALE GENOMIC DNA]</scope>
    <source>
        <strain evidence="10 11">JEL423</strain>
    </source>
</reference>
<dbReference type="InterPro" id="IPR050331">
    <property type="entry name" value="Zinc_finger"/>
</dbReference>
<dbReference type="EMBL" id="DS022306">
    <property type="protein sequence ID" value="OAJ42008.1"/>
    <property type="molecule type" value="Genomic_DNA"/>
</dbReference>
<evidence type="ECO:0000259" key="9">
    <source>
        <dbReference type="PROSITE" id="PS50157"/>
    </source>
</evidence>
<comment type="subcellular location">
    <subcellularLocation>
        <location evidence="1">Nucleus</location>
    </subcellularLocation>
</comment>
<reference evidence="10 11" key="2">
    <citation type="submission" date="2016-05" db="EMBL/GenBank/DDBJ databases">
        <title>Lineage-specific infection strategies underlie the spectrum of fungal disease in amphibians.</title>
        <authorList>
            <person name="Cuomo C.A."/>
            <person name="Farrer R.A."/>
            <person name="James T."/>
            <person name="Longcore J."/>
            <person name="Birren B."/>
        </authorList>
    </citation>
    <scope>NUCLEOTIDE SEQUENCE [LARGE SCALE GENOMIC DNA]</scope>
    <source>
        <strain evidence="10 11">JEL423</strain>
    </source>
</reference>
<dbReference type="Gene3D" id="3.30.160.60">
    <property type="entry name" value="Classic Zinc Finger"/>
    <property type="match status" value="2"/>
</dbReference>
<dbReference type="VEuPathDB" id="FungiDB:BDEG_25519"/>
<dbReference type="SUPFAM" id="SSF57667">
    <property type="entry name" value="beta-beta-alpha zinc fingers"/>
    <property type="match status" value="1"/>
</dbReference>
<keyword evidence="6" id="KW-0539">Nucleus</keyword>
<dbReference type="PROSITE" id="PS00028">
    <property type="entry name" value="ZINC_FINGER_C2H2_1"/>
    <property type="match status" value="2"/>
</dbReference>
<dbReference type="PROSITE" id="PS50157">
    <property type="entry name" value="ZINC_FINGER_C2H2_2"/>
    <property type="match status" value="2"/>
</dbReference>
<proteinExistence type="predicted"/>
<dbReference type="AlphaFoldDB" id="A0A177WPF9"/>
<sequence length="861" mass="94044">MHSTRSAQPLYFADTANQAEPPIFTNNLNLNAPVQRHENPQLHRPMSSNGHISASMYACGTGPSTCGSTFNYQVPPLPLPDQQQKQNQHGLRVSGPVVDDSCWISHSRHASSGHRPYYPQQHKYQHLDHSLANSSSSSQTPFQLGSQSASSPAVVYFLQQPSQSIPRQDYQALQYPNHTAYPAQKNEHGLSQQHQLIQNASMVDTQQVDVPASIPTIAPSLTISNSDGASSTQVDSKIDLTASGDFYSPQYLHVPNNMNYTRQLLHQNHHNNMRQSVADISQSGVYLSLDLFKPTTAESQPNTFELASNSSLPTATTPDIQNSISASTAYTSPQTIAMTCRKSPSGPTPSLSIFPQQSQSQHQSASLFYSILNRRHSLAIDTELGWPATCTVSSISAPELLSSPRILHPNMSMATGPQPGLYSQPLNTTDCDVIDRLILPMPVMGNIVTTTPSTSNSFTTLGTAISSKEDALAVSNGFKDCVNPIPTQRQSVLQPYRSISGLYALKEDAKIPDMRQTQSHSASIGHHNGAPNSMIDLLVDDHDQNKNAAWMDAAATNASFAHTSSQQGCPVSSKSPTRTPCIAESFEPSPNVQGYSMALYTLATADMNGSTLPFGVHVNPTTSTANAYPNSGNALSDTSCENRGSTVFGHTSIMSTDPSAQSWHQMMNINRTSPPQNLLKLSPSTCTVLSPPHFQQQQAHSSTKTDLHMLPPLPSLLTMPHSLPPLIKQGGVYGSDPSPQDINFDCVDLLGSTSYTKPVEKAKPASSSGVKRRYYCEFSGCDRWFTRKYNVDAHQRTHTGERPEVCPHCSKTFNRKHDLTRHVSCVHNKSLRYGPCNGCGARFPRQDAFKRHFFTCSRQVE</sequence>
<dbReference type="InterPro" id="IPR036236">
    <property type="entry name" value="Znf_C2H2_sf"/>
</dbReference>
<evidence type="ECO:0000256" key="8">
    <source>
        <dbReference type="SAM" id="MobiDB-lite"/>
    </source>
</evidence>
<dbReference type="PANTHER" id="PTHR16515">
    <property type="entry name" value="PR DOMAIN ZINC FINGER PROTEIN"/>
    <property type="match status" value="1"/>
</dbReference>
<evidence type="ECO:0000256" key="5">
    <source>
        <dbReference type="ARBA" id="ARBA00022833"/>
    </source>
</evidence>
<dbReference type="InterPro" id="IPR013087">
    <property type="entry name" value="Znf_C2H2_type"/>
</dbReference>
<name>A0A177WPF9_BATDL</name>
<feature type="domain" description="C2H2-type" evidence="9">
    <location>
        <begin position="774"/>
        <end position="803"/>
    </location>
</feature>
<dbReference type="GO" id="GO:0005634">
    <property type="term" value="C:nucleus"/>
    <property type="evidence" value="ECO:0007669"/>
    <property type="project" value="UniProtKB-SubCell"/>
</dbReference>
<evidence type="ECO:0000313" key="10">
    <source>
        <dbReference type="EMBL" id="OAJ42008.1"/>
    </source>
</evidence>
<feature type="domain" description="C2H2-type" evidence="9">
    <location>
        <begin position="804"/>
        <end position="832"/>
    </location>
</feature>
<evidence type="ECO:0000256" key="6">
    <source>
        <dbReference type="ARBA" id="ARBA00023242"/>
    </source>
</evidence>